<feature type="region of interest" description="Disordered" evidence="1">
    <location>
        <begin position="40"/>
        <end position="60"/>
    </location>
</feature>
<keyword evidence="3" id="KW-1185">Reference proteome</keyword>
<reference evidence="2 3" key="1">
    <citation type="submission" date="2019-11" db="EMBL/GenBank/DDBJ databases">
        <title>Whole genome sequence of Oryza granulata.</title>
        <authorList>
            <person name="Li W."/>
        </authorList>
    </citation>
    <scope>NUCLEOTIDE SEQUENCE [LARGE SCALE GENOMIC DNA]</scope>
    <source>
        <strain evidence="3">cv. Menghai</strain>
        <tissue evidence="2">Leaf</tissue>
    </source>
</reference>
<proteinExistence type="predicted"/>
<evidence type="ECO:0000313" key="3">
    <source>
        <dbReference type="Proteomes" id="UP000479710"/>
    </source>
</evidence>
<dbReference type="Proteomes" id="UP000479710">
    <property type="component" value="Unassembled WGS sequence"/>
</dbReference>
<gene>
    <name evidence="2" type="ORF">E2562_038694</name>
</gene>
<name>A0A6G1CXU5_9ORYZ</name>
<evidence type="ECO:0000256" key="1">
    <source>
        <dbReference type="SAM" id="MobiDB-lite"/>
    </source>
</evidence>
<accession>A0A6G1CXU5</accession>
<organism evidence="2 3">
    <name type="scientific">Oryza meyeriana var. granulata</name>
    <dbReference type="NCBI Taxonomy" id="110450"/>
    <lineage>
        <taxon>Eukaryota</taxon>
        <taxon>Viridiplantae</taxon>
        <taxon>Streptophyta</taxon>
        <taxon>Embryophyta</taxon>
        <taxon>Tracheophyta</taxon>
        <taxon>Spermatophyta</taxon>
        <taxon>Magnoliopsida</taxon>
        <taxon>Liliopsida</taxon>
        <taxon>Poales</taxon>
        <taxon>Poaceae</taxon>
        <taxon>BOP clade</taxon>
        <taxon>Oryzoideae</taxon>
        <taxon>Oryzeae</taxon>
        <taxon>Oryzinae</taxon>
        <taxon>Oryza</taxon>
        <taxon>Oryza meyeriana</taxon>
    </lineage>
</organism>
<sequence length="60" mass="6475">MTASWHASSRASCSLSIWLRDYSWVVHAALTRTLSTLQAASNHPLSSTKTERSLSAAVAT</sequence>
<evidence type="ECO:0000313" key="2">
    <source>
        <dbReference type="EMBL" id="KAF0904909.1"/>
    </source>
</evidence>
<dbReference type="EMBL" id="SPHZ02000008">
    <property type="protein sequence ID" value="KAF0904909.1"/>
    <property type="molecule type" value="Genomic_DNA"/>
</dbReference>
<dbReference type="AlphaFoldDB" id="A0A6G1CXU5"/>
<comment type="caution">
    <text evidence="2">The sequence shown here is derived from an EMBL/GenBank/DDBJ whole genome shotgun (WGS) entry which is preliminary data.</text>
</comment>
<protein>
    <submittedName>
        <fullName evidence="2">Uncharacterized protein</fullName>
    </submittedName>
</protein>